<dbReference type="PANTHER" id="PTHR43424:SF1">
    <property type="entry name" value="LOCUS PUTATIVE PROTEIN 1-RELATED"/>
    <property type="match status" value="1"/>
</dbReference>
<protein>
    <submittedName>
        <fullName evidence="6">Flippase</fullName>
    </submittedName>
</protein>
<organism evidence="6 7">
    <name type="scientific">Rufibacter sediminis</name>
    <dbReference type="NCBI Taxonomy" id="2762756"/>
    <lineage>
        <taxon>Bacteria</taxon>
        <taxon>Pseudomonadati</taxon>
        <taxon>Bacteroidota</taxon>
        <taxon>Cytophagia</taxon>
        <taxon>Cytophagales</taxon>
        <taxon>Hymenobacteraceae</taxon>
        <taxon>Rufibacter</taxon>
    </lineage>
</organism>
<proteinExistence type="predicted"/>
<evidence type="ECO:0000256" key="5">
    <source>
        <dbReference type="SAM" id="Phobius"/>
    </source>
</evidence>
<feature type="transmembrane region" description="Helical" evidence="5">
    <location>
        <begin position="332"/>
        <end position="351"/>
    </location>
</feature>
<keyword evidence="3 5" id="KW-1133">Transmembrane helix</keyword>
<sequence>MSKIRALTNEMMSGRILKNLVSLGSLQLFNFLIPLVLSPYLVRIIGLENFGRVSVAQAIISYFNIVTDYGFYITATKEISQNRDDQKAIGALYNEVLTTKLALLAVSFLLLVGLVTLFSTPETRPLLYLLSFTLVVGQAALPVWLFHGLEDMKYITLVNFGTKVFSVLLIFLFIRQAEDYIYINFFLGLGTMLAAAICLFFIKRKYGLVYQPTSLKKVRQHLKEGKDIFVSNFAVNLYSNSNILILGLFAPVEIVGFYSIAEKIINAVRQVLGVYYQAIYPSMCNLVTKTKKEILQVTLRLHLPFSFGILGICAGIFYFSEELTLYFSGTHTPAIVHLIRLLSFVPFFVALNIPSNQLLLIYGFKESYRTTLLLGSFLNLLLNTVLSSFYQAQGTAIAVIITEVFITAGLIIMLEYKNPVFSLLFKKQPQNQI</sequence>
<evidence type="ECO:0000313" key="6">
    <source>
        <dbReference type="EMBL" id="MBC3538109.1"/>
    </source>
</evidence>
<evidence type="ECO:0000256" key="2">
    <source>
        <dbReference type="ARBA" id="ARBA00022692"/>
    </source>
</evidence>
<evidence type="ECO:0000313" key="7">
    <source>
        <dbReference type="Proteomes" id="UP000659698"/>
    </source>
</evidence>
<feature type="transmembrane region" description="Helical" evidence="5">
    <location>
        <begin position="372"/>
        <end position="390"/>
    </location>
</feature>
<keyword evidence="2 5" id="KW-0812">Transmembrane</keyword>
<feature type="transmembrane region" description="Helical" evidence="5">
    <location>
        <begin position="301"/>
        <end position="320"/>
    </location>
</feature>
<dbReference type="EMBL" id="JACOAF010000001">
    <property type="protein sequence ID" value="MBC3538109.1"/>
    <property type="molecule type" value="Genomic_DNA"/>
</dbReference>
<evidence type="ECO:0000256" key="1">
    <source>
        <dbReference type="ARBA" id="ARBA00004141"/>
    </source>
</evidence>
<evidence type="ECO:0000256" key="3">
    <source>
        <dbReference type="ARBA" id="ARBA00022989"/>
    </source>
</evidence>
<feature type="transmembrane region" description="Helical" evidence="5">
    <location>
        <begin position="126"/>
        <end position="147"/>
    </location>
</feature>
<feature type="transmembrane region" description="Helical" evidence="5">
    <location>
        <begin position="396"/>
        <end position="416"/>
    </location>
</feature>
<dbReference type="PANTHER" id="PTHR43424">
    <property type="entry name" value="LOCUS PUTATIVE PROTEIN 1-RELATED"/>
    <property type="match status" value="1"/>
</dbReference>
<dbReference type="InterPro" id="IPR002797">
    <property type="entry name" value="Polysacc_synth"/>
</dbReference>
<evidence type="ECO:0000256" key="4">
    <source>
        <dbReference type="ARBA" id="ARBA00023136"/>
    </source>
</evidence>
<keyword evidence="4 5" id="KW-0472">Membrane</keyword>
<dbReference type="RefSeq" id="WP_186631160.1">
    <property type="nucleotide sequence ID" value="NZ_JACOAF010000001.1"/>
</dbReference>
<dbReference type="CDD" id="cd13128">
    <property type="entry name" value="MATE_Wzx_like"/>
    <property type="match status" value="1"/>
</dbReference>
<dbReference type="Pfam" id="PF01943">
    <property type="entry name" value="Polysacc_synt"/>
    <property type="match status" value="1"/>
</dbReference>
<reference evidence="6 7" key="1">
    <citation type="journal article" date="2019" name="Int. J. Syst. Evol. Microbiol.">
        <title>Rufibacter sediminis sp. nov., isolated from freshwater lake sediment.</title>
        <authorList>
            <person name="Qu J.H."/>
            <person name="Zhang L.J."/>
            <person name="Fu Y.H."/>
            <person name="Li H.F."/>
        </authorList>
    </citation>
    <scope>NUCLEOTIDE SEQUENCE [LARGE SCALE GENOMIC DNA]</scope>
    <source>
        <strain evidence="6 7">H-1</strain>
    </source>
</reference>
<feature type="transmembrane region" description="Helical" evidence="5">
    <location>
        <begin position="180"/>
        <end position="202"/>
    </location>
</feature>
<dbReference type="Proteomes" id="UP000659698">
    <property type="component" value="Unassembled WGS sequence"/>
</dbReference>
<comment type="caution">
    <text evidence="6">The sequence shown here is derived from an EMBL/GenBank/DDBJ whole genome shotgun (WGS) entry which is preliminary data.</text>
</comment>
<feature type="transmembrane region" description="Helical" evidence="5">
    <location>
        <begin position="20"/>
        <end position="42"/>
    </location>
</feature>
<gene>
    <name evidence="6" type="ORF">H7U12_00355</name>
</gene>
<comment type="subcellular location">
    <subcellularLocation>
        <location evidence="1">Membrane</location>
        <topology evidence="1">Multi-pass membrane protein</topology>
    </subcellularLocation>
</comment>
<dbReference type="InterPro" id="IPR052556">
    <property type="entry name" value="PolySynth_Transporter"/>
</dbReference>
<keyword evidence="7" id="KW-1185">Reference proteome</keyword>
<feature type="transmembrane region" description="Helical" evidence="5">
    <location>
        <begin position="54"/>
        <end position="75"/>
    </location>
</feature>
<feature type="transmembrane region" description="Helical" evidence="5">
    <location>
        <begin position="96"/>
        <end position="120"/>
    </location>
</feature>
<accession>A0ABR6VLI2</accession>
<feature type="transmembrane region" description="Helical" evidence="5">
    <location>
        <begin position="154"/>
        <end position="174"/>
    </location>
</feature>
<name>A0ABR6VLI2_9BACT</name>